<dbReference type="Proteomes" id="UP000215914">
    <property type="component" value="Unassembled WGS sequence"/>
</dbReference>
<reference evidence="1" key="2">
    <citation type="submission" date="2020-06" db="EMBL/GenBank/DDBJ databases">
        <title>Helianthus annuus Genome sequencing and assembly Release 2.</title>
        <authorList>
            <person name="Gouzy J."/>
            <person name="Langlade N."/>
            <person name="Munos S."/>
        </authorList>
    </citation>
    <scope>NUCLEOTIDE SEQUENCE</scope>
    <source>
        <tissue evidence="1">Leaves</tissue>
    </source>
</reference>
<proteinExistence type="predicted"/>
<protein>
    <submittedName>
        <fullName evidence="1">Uncharacterized protein</fullName>
    </submittedName>
</protein>
<comment type="caution">
    <text evidence="1">The sequence shown here is derived from an EMBL/GenBank/DDBJ whole genome shotgun (WGS) entry which is preliminary data.</text>
</comment>
<gene>
    <name evidence="1" type="ORF">HanXRQr2_Chr13g0608271</name>
</gene>
<organism evidence="1 2">
    <name type="scientific">Helianthus annuus</name>
    <name type="common">Common sunflower</name>
    <dbReference type="NCBI Taxonomy" id="4232"/>
    <lineage>
        <taxon>Eukaryota</taxon>
        <taxon>Viridiplantae</taxon>
        <taxon>Streptophyta</taxon>
        <taxon>Embryophyta</taxon>
        <taxon>Tracheophyta</taxon>
        <taxon>Spermatophyta</taxon>
        <taxon>Magnoliopsida</taxon>
        <taxon>eudicotyledons</taxon>
        <taxon>Gunneridae</taxon>
        <taxon>Pentapetalae</taxon>
        <taxon>asterids</taxon>
        <taxon>campanulids</taxon>
        <taxon>Asterales</taxon>
        <taxon>Asteraceae</taxon>
        <taxon>Asteroideae</taxon>
        <taxon>Heliantheae alliance</taxon>
        <taxon>Heliantheae</taxon>
        <taxon>Helianthus</taxon>
    </lineage>
</organism>
<accession>A0A9K3ELT7</accession>
<keyword evidence="2" id="KW-1185">Reference proteome</keyword>
<evidence type="ECO:0000313" key="1">
    <source>
        <dbReference type="EMBL" id="KAF5775101.1"/>
    </source>
</evidence>
<reference evidence="1" key="1">
    <citation type="journal article" date="2017" name="Nature">
        <title>The sunflower genome provides insights into oil metabolism, flowering and Asterid evolution.</title>
        <authorList>
            <person name="Badouin H."/>
            <person name="Gouzy J."/>
            <person name="Grassa C.J."/>
            <person name="Murat F."/>
            <person name="Staton S.E."/>
            <person name="Cottret L."/>
            <person name="Lelandais-Briere C."/>
            <person name="Owens G.L."/>
            <person name="Carrere S."/>
            <person name="Mayjonade B."/>
            <person name="Legrand L."/>
            <person name="Gill N."/>
            <person name="Kane N.C."/>
            <person name="Bowers J.E."/>
            <person name="Hubner S."/>
            <person name="Bellec A."/>
            <person name="Berard A."/>
            <person name="Berges H."/>
            <person name="Blanchet N."/>
            <person name="Boniface M.C."/>
            <person name="Brunel D."/>
            <person name="Catrice O."/>
            <person name="Chaidir N."/>
            <person name="Claudel C."/>
            <person name="Donnadieu C."/>
            <person name="Faraut T."/>
            <person name="Fievet G."/>
            <person name="Helmstetter N."/>
            <person name="King M."/>
            <person name="Knapp S.J."/>
            <person name="Lai Z."/>
            <person name="Le Paslier M.C."/>
            <person name="Lippi Y."/>
            <person name="Lorenzon L."/>
            <person name="Mandel J.R."/>
            <person name="Marage G."/>
            <person name="Marchand G."/>
            <person name="Marquand E."/>
            <person name="Bret-Mestries E."/>
            <person name="Morien E."/>
            <person name="Nambeesan S."/>
            <person name="Nguyen T."/>
            <person name="Pegot-Espagnet P."/>
            <person name="Pouilly N."/>
            <person name="Raftis F."/>
            <person name="Sallet E."/>
            <person name="Schiex T."/>
            <person name="Thomas J."/>
            <person name="Vandecasteele C."/>
            <person name="Vares D."/>
            <person name="Vear F."/>
            <person name="Vautrin S."/>
            <person name="Crespi M."/>
            <person name="Mangin B."/>
            <person name="Burke J.M."/>
            <person name="Salse J."/>
            <person name="Munos S."/>
            <person name="Vincourt P."/>
            <person name="Rieseberg L.H."/>
            <person name="Langlade N.B."/>
        </authorList>
    </citation>
    <scope>NUCLEOTIDE SEQUENCE</scope>
    <source>
        <tissue evidence="1">Leaves</tissue>
    </source>
</reference>
<name>A0A9K3ELT7_HELAN</name>
<dbReference type="AlphaFoldDB" id="A0A9K3ELT7"/>
<dbReference type="EMBL" id="MNCJ02000328">
    <property type="protein sequence ID" value="KAF5775101.1"/>
    <property type="molecule type" value="Genomic_DNA"/>
</dbReference>
<sequence>MNWLQHLSSSAQAVVWLDNSCSFTPFLRQEKRVLWELFRNYPSPVGSHLTLLRHLHWLEYSTRTVFLRLTYAEKDCIISPSLKWLESDAQNQESA</sequence>
<dbReference type="Gramene" id="mRNA:HanXRQr2_Chr13g0608271">
    <property type="protein sequence ID" value="mRNA:HanXRQr2_Chr13g0608271"/>
    <property type="gene ID" value="HanXRQr2_Chr13g0608271"/>
</dbReference>
<evidence type="ECO:0000313" key="2">
    <source>
        <dbReference type="Proteomes" id="UP000215914"/>
    </source>
</evidence>